<dbReference type="GO" id="GO:0046872">
    <property type="term" value="F:metal ion binding"/>
    <property type="evidence" value="ECO:0007669"/>
    <property type="project" value="UniProtKB-KW"/>
</dbReference>
<dbReference type="PANTHER" id="PTHR32329">
    <property type="entry name" value="BIFUNCTIONAL PROTEIN [INCLUDES 2-HYDROXYACYL-COA DEHYDRATASE (N-TER) AND ITS ACTIVATOR DOMAIN (C_TERM)-RELATED"/>
    <property type="match status" value="1"/>
</dbReference>
<feature type="domain" description="ATPase BadF/BadG/BcrA/BcrD type" evidence="5">
    <location>
        <begin position="302"/>
        <end position="550"/>
    </location>
</feature>
<dbReference type="InterPro" id="IPR043129">
    <property type="entry name" value="ATPase_NBD"/>
</dbReference>
<sequence>MLGYICKYAPIEIFEAMGVEMKRIEPEVTNFNQADIFMHPNICSFTKGVLEELLANDAYEGVILTTCCDSIRRLYDVLKEQMPNKFIYMLDTPRITKEAGAILYEKRIRAMVEEYEQFSGKKFDESIFYEWIKERQKQQEIHKQDGKLNIGIIGARANEAIRMILEERDIHIAFDVTCTGLERKLLVDKEEVLLGYARGLLSQFPCMRMEIASNRDALLKEYADSVDGIIYHTVQFCDNYSYEYAWFKDVVTKPMLLLETDYTKQSYGQILTRIEAFLESLNKQVKKPSGIWKGENGMYVMGVDSGSTSTNAVILDENRNMKAFAVVRTGAKSGESANKILKEILDKAGLKKEDIAWIVSTGYGRVSIPFADETVTEISCHGRGAHYFNPSIRTILDIGGQDSKGIKLNEQGEVTDFVMNDKCAAGTGRFLEMIARTLEVEIGELGPIALESTEEIEITSMCSVFAESEVISLIANNKEKADIANGICRAIANKSYSLLKRVGMEPNFMMTGGVAKNPGVIRAVEEKIGAKLYICPEPEIVGATGAALYALDRVKEK</sequence>
<dbReference type="InterPro" id="IPR008275">
    <property type="entry name" value="CoA_E_activase_dom"/>
</dbReference>
<comment type="cofactor">
    <cofactor evidence="1">
        <name>[4Fe-4S] cluster</name>
        <dbReference type="ChEBI" id="CHEBI:49883"/>
    </cofactor>
</comment>
<dbReference type="Gene3D" id="3.30.420.40">
    <property type="match status" value="2"/>
</dbReference>
<evidence type="ECO:0000313" key="7">
    <source>
        <dbReference type="Proteomes" id="UP000823618"/>
    </source>
</evidence>
<proteinExistence type="predicted"/>
<organism evidence="6 7">
    <name type="scientific">Candidatus Scybalomonas excrementavium</name>
    <dbReference type="NCBI Taxonomy" id="2840943"/>
    <lineage>
        <taxon>Bacteria</taxon>
        <taxon>Bacillati</taxon>
        <taxon>Bacillota</taxon>
        <taxon>Clostridia</taxon>
        <taxon>Lachnospirales</taxon>
        <taxon>Lachnospiraceae</taxon>
        <taxon>Lachnospiraceae incertae sedis</taxon>
        <taxon>Candidatus Scybalomonas</taxon>
    </lineage>
</organism>
<dbReference type="InterPro" id="IPR002731">
    <property type="entry name" value="ATPase_BadF"/>
</dbReference>
<dbReference type="AlphaFoldDB" id="A0A9D9I130"/>
<keyword evidence="2" id="KW-0479">Metal-binding</keyword>
<accession>A0A9D9I130</accession>
<reference evidence="6" key="2">
    <citation type="journal article" date="2021" name="PeerJ">
        <title>Extensive microbial diversity within the chicken gut microbiome revealed by metagenomics and culture.</title>
        <authorList>
            <person name="Gilroy R."/>
            <person name="Ravi A."/>
            <person name="Getino M."/>
            <person name="Pursley I."/>
            <person name="Horton D.L."/>
            <person name="Alikhan N.F."/>
            <person name="Baker D."/>
            <person name="Gharbi K."/>
            <person name="Hall N."/>
            <person name="Watson M."/>
            <person name="Adriaenssens E.M."/>
            <person name="Foster-Nyarko E."/>
            <person name="Jarju S."/>
            <person name="Secka A."/>
            <person name="Antonio M."/>
            <person name="Oren A."/>
            <person name="Chaudhuri R.R."/>
            <person name="La Ragione R."/>
            <person name="Hildebrand F."/>
            <person name="Pallen M.J."/>
        </authorList>
    </citation>
    <scope>NUCLEOTIDE SEQUENCE</scope>
    <source>
        <strain evidence="6">E3-2379</strain>
    </source>
</reference>
<evidence type="ECO:0000313" key="6">
    <source>
        <dbReference type="EMBL" id="MBO8464010.1"/>
    </source>
</evidence>
<dbReference type="InterPro" id="IPR010327">
    <property type="entry name" value="FldB/FldC_alpha/beta"/>
</dbReference>
<dbReference type="PANTHER" id="PTHR32329:SF2">
    <property type="entry name" value="BIFUNCTIONAL PROTEIN [INCLUDES 2-HYDROXYACYL-COA DEHYDRATASE (N-TER) AND ITS ACTIVATOR DOMAIN (C_TERM)"/>
    <property type="match status" value="1"/>
</dbReference>
<evidence type="ECO:0000256" key="1">
    <source>
        <dbReference type="ARBA" id="ARBA00001966"/>
    </source>
</evidence>
<dbReference type="Pfam" id="PF01869">
    <property type="entry name" value="BcrAD_BadFG"/>
    <property type="match status" value="1"/>
</dbReference>
<keyword evidence="3" id="KW-0408">Iron</keyword>
<keyword evidence="4" id="KW-0411">Iron-sulfur</keyword>
<reference evidence="6" key="1">
    <citation type="submission" date="2020-10" db="EMBL/GenBank/DDBJ databases">
        <authorList>
            <person name="Gilroy R."/>
        </authorList>
    </citation>
    <scope>NUCLEOTIDE SEQUENCE</scope>
    <source>
        <strain evidence="6">E3-2379</strain>
    </source>
</reference>
<protein>
    <submittedName>
        <fullName evidence="6">2-hydroxyacyl-CoA dehydratase</fullName>
    </submittedName>
</protein>
<dbReference type="SUPFAM" id="SSF53067">
    <property type="entry name" value="Actin-like ATPase domain"/>
    <property type="match status" value="1"/>
</dbReference>
<dbReference type="EMBL" id="JADIML010000246">
    <property type="protein sequence ID" value="MBO8464010.1"/>
    <property type="molecule type" value="Genomic_DNA"/>
</dbReference>
<name>A0A9D9I130_9FIRM</name>
<dbReference type="GO" id="GO:0051536">
    <property type="term" value="F:iron-sulfur cluster binding"/>
    <property type="evidence" value="ECO:0007669"/>
    <property type="project" value="UniProtKB-KW"/>
</dbReference>
<dbReference type="Gene3D" id="3.40.50.11900">
    <property type="match status" value="1"/>
</dbReference>
<comment type="caution">
    <text evidence="6">The sequence shown here is derived from an EMBL/GenBank/DDBJ whole genome shotgun (WGS) entry which is preliminary data.</text>
</comment>
<evidence type="ECO:0000259" key="5">
    <source>
        <dbReference type="Pfam" id="PF01869"/>
    </source>
</evidence>
<dbReference type="NCBIfam" id="TIGR00241">
    <property type="entry name" value="CoA_E_activ"/>
    <property type="match status" value="1"/>
</dbReference>
<evidence type="ECO:0000256" key="4">
    <source>
        <dbReference type="ARBA" id="ARBA00023014"/>
    </source>
</evidence>
<gene>
    <name evidence="6" type="ORF">IAC13_08775</name>
</gene>
<evidence type="ECO:0000256" key="2">
    <source>
        <dbReference type="ARBA" id="ARBA00022723"/>
    </source>
</evidence>
<dbReference type="Pfam" id="PF06050">
    <property type="entry name" value="HGD-D"/>
    <property type="match status" value="1"/>
</dbReference>
<dbReference type="InterPro" id="IPR051805">
    <property type="entry name" value="Dehydratase_Activator_Redct"/>
</dbReference>
<dbReference type="CDD" id="cd24036">
    <property type="entry name" value="ASKHA_NBD_BcrAD_BadFG_HgdC_HadI"/>
    <property type="match status" value="1"/>
</dbReference>
<dbReference type="Proteomes" id="UP000823618">
    <property type="component" value="Unassembled WGS sequence"/>
</dbReference>
<dbReference type="Gene3D" id="3.40.50.11890">
    <property type="match status" value="1"/>
</dbReference>
<evidence type="ECO:0000256" key="3">
    <source>
        <dbReference type="ARBA" id="ARBA00023004"/>
    </source>
</evidence>